<keyword evidence="4" id="KW-1185">Reference proteome</keyword>
<evidence type="ECO:0000259" key="2">
    <source>
        <dbReference type="Pfam" id="PF01464"/>
    </source>
</evidence>
<dbReference type="PANTHER" id="PTHR37423">
    <property type="entry name" value="SOLUBLE LYTIC MUREIN TRANSGLYCOSYLASE-RELATED"/>
    <property type="match status" value="1"/>
</dbReference>
<dbReference type="InterPro" id="IPR011990">
    <property type="entry name" value="TPR-like_helical_dom_sf"/>
</dbReference>
<dbReference type="Pfam" id="PF08238">
    <property type="entry name" value="Sel1"/>
    <property type="match status" value="2"/>
</dbReference>
<comment type="similarity">
    <text evidence="1">Belongs to the transglycosylase Slt family.</text>
</comment>
<dbReference type="Proteomes" id="UP000246569">
    <property type="component" value="Unassembled WGS sequence"/>
</dbReference>
<proteinExistence type="inferred from homology"/>
<dbReference type="SUPFAM" id="SSF53955">
    <property type="entry name" value="Lysozyme-like"/>
    <property type="match status" value="1"/>
</dbReference>
<dbReference type="InterPro" id="IPR023346">
    <property type="entry name" value="Lysozyme-like_dom_sf"/>
</dbReference>
<dbReference type="Pfam" id="PF01464">
    <property type="entry name" value="SLT"/>
    <property type="match status" value="1"/>
</dbReference>
<accession>A0A317MWS6</accession>
<dbReference type="SMART" id="SM00671">
    <property type="entry name" value="SEL1"/>
    <property type="match status" value="2"/>
</dbReference>
<dbReference type="EMBL" id="QGTJ01000003">
    <property type="protein sequence ID" value="PWV63261.1"/>
    <property type="molecule type" value="Genomic_DNA"/>
</dbReference>
<name>A0A317MWS6_9GAMM</name>
<reference evidence="3 4" key="1">
    <citation type="submission" date="2018-05" db="EMBL/GenBank/DDBJ databases">
        <title>Genomic Encyclopedia of Type Strains, Phase IV (KMG-IV): sequencing the most valuable type-strain genomes for metagenomic binning, comparative biology and taxonomic classification.</title>
        <authorList>
            <person name="Goeker M."/>
        </authorList>
    </citation>
    <scope>NUCLEOTIDE SEQUENCE [LARGE SCALE GENOMIC DNA]</scope>
    <source>
        <strain evidence="3 4">DSM 23606</strain>
    </source>
</reference>
<dbReference type="AlphaFoldDB" id="A0A317MWS6"/>
<dbReference type="SUPFAM" id="SSF81901">
    <property type="entry name" value="HCP-like"/>
    <property type="match status" value="1"/>
</dbReference>
<dbReference type="InterPro" id="IPR008258">
    <property type="entry name" value="Transglycosylase_SLT_dom_1"/>
</dbReference>
<dbReference type="PANTHER" id="PTHR37423:SF2">
    <property type="entry name" value="MEMBRANE-BOUND LYTIC MUREIN TRANSGLYCOSYLASE C"/>
    <property type="match status" value="1"/>
</dbReference>
<protein>
    <submittedName>
        <fullName evidence="3">Sel1 repeat-containing protein</fullName>
    </submittedName>
</protein>
<sequence length="344" mass="37162">MNAHRLCRLPAQCWSLTECCRYHARMNRSRYLAKSRLRRPRALFAALAISLAGSVHAGAPSVASLSGAPTSTQLQWAARFEHGEGIPRDVGRAVQLYCLAASRGSSEAQYQLGWMYANGRGVPRDDALAAAWFRKAAAKGDAISQRLLIAFGKVKMKSASCVGPTRGAGAGVVQVAYRAAPRVDFESTPERRQIVAWVREMAPEYQLDPDLVLAVLAMESGFSSSAVSPKNAQGLMQLIPETADRFGVQDAFDPVQNLRGGMAYLRWLLAFFGGDVPLALAGYNAGEKAVERYGGVPPYPETQAYVSRIVQRYGKIWHPPVAGVVEPSALISAAAARVQAESKP</sequence>
<gene>
    <name evidence="3" type="ORF">C7443_103186</name>
</gene>
<dbReference type="Gene3D" id="1.10.530.10">
    <property type="match status" value="1"/>
</dbReference>
<dbReference type="CDD" id="cd00254">
    <property type="entry name" value="LT-like"/>
    <property type="match status" value="1"/>
</dbReference>
<comment type="caution">
    <text evidence="3">The sequence shown here is derived from an EMBL/GenBank/DDBJ whole genome shotgun (WGS) entry which is preliminary data.</text>
</comment>
<organism evidence="3 4">
    <name type="scientific">Plasticicumulans acidivorans</name>
    <dbReference type="NCBI Taxonomy" id="886464"/>
    <lineage>
        <taxon>Bacteria</taxon>
        <taxon>Pseudomonadati</taxon>
        <taxon>Pseudomonadota</taxon>
        <taxon>Gammaproteobacteria</taxon>
        <taxon>Candidatus Competibacteraceae</taxon>
        <taxon>Plasticicumulans</taxon>
    </lineage>
</organism>
<evidence type="ECO:0000313" key="3">
    <source>
        <dbReference type="EMBL" id="PWV63261.1"/>
    </source>
</evidence>
<dbReference type="Gene3D" id="1.25.40.10">
    <property type="entry name" value="Tetratricopeptide repeat domain"/>
    <property type="match status" value="1"/>
</dbReference>
<feature type="domain" description="Transglycosylase SLT" evidence="2">
    <location>
        <begin position="200"/>
        <end position="294"/>
    </location>
</feature>
<evidence type="ECO:0000313" key="4">
    <source>
        <dbReference type="Proteomes" id="UP000246569"/>
    </source>
</evidence>
<evidence type="ECO:0000256" key="1">
    <source>
        <dbReference type="ARBA" id="ARBA00007734"/>
    </source>
</evidence>
<dbReference type="InterPro" id="IPR006597">
    <property type="entry name" value="Sel1-like"/>
</dbReference>